<dbReference type="PANTHER" id="PTHR47941">
    <property type="entry name" value="PENTATRICOPEPTIDE REPEAT-CONTAINING PROTEIN 3, MITOCHONDRIAL"/>
    <property type="match status" value="1"/>
</dbReference>
<dbReference type="STRING" id="74649.A0A2P6QP68"/>
<keyword evidence="2" id="KW-0677">Repeat</keyword>
<keyword evidence="5" id="KW-1185">Reference proteome</keyword>
<dbReference type="Proteomes" id="UP000238479">
    <property type="component" value="Chromosome 4"/>
</dbReference>
<dbReference type="PROSITE" id="PS51375">
    <property type="entry name" value="PPR"/>
    <property type="match status" value="1"/>
</dbReference>
<sequence length="131" mass="14993">MEASVVPAFEKPCKAMFEQVDATFQKGIVEHATVVQQHFESAHSPLAHALRTYALLLKMCCRKKRMKVLYFLLDQMYKNDICINAGTYALLVRGMCKNDKLENACSFFEEMVLKGFVPEDSTYNLIVARLF</sequence>
<dbReference type="NCBIfam" id="TIGR00756">
    <property type="entry name" value="PPR"/>
    <property type="match status" value="2"/>
</dbReference>
<organism evidence="4 5">
    <name type="scientific">Rosa chinensis</name>
    <name type="common">China rose</name>
    <dbReference type="NCBI Taxonomy" id="74649"/>
    <lineage>
        <taxon>Eukaryota</taxon>
        <taxon>Viridiplantae</taxon>
        <taxon>Streptophyta</taxon>
        <taxon>Embryophyta</taxon>
        <taxon>Tracheophyta</taxon>
        <taxon>Spermatophyta</taxon>
        <taxon>Magnoliopsida</taxon>
        <taxon>eudicotyledons</taxon>
        <taxon>Gunneridae</taxon>
        <taxon>Pentapetalae</taxon>
        <taxon>rosids</taxon>
        <taxon>fabids</taxon>
        <taxon>Rosales</taxon>
        <taxon>Rosaceae</taxon>
        <taxon>Rosoideae</taxon>
        <taxon>Rosoideae incertae sedis</taxon>
        <taxon>Rosa</taxon>
    </lineage>
</organism>
<accession>A0A2P6QP68</accession>
<dbReference type="InterPro" id="IPR011990">
    <property type="entry name" value="TPR-like_helical_dom_sf"/>
</dbReference>
<dbReference type="Gramene" id="PRQ35991">
    <property type="protein sequence ID" value="PRQ35991"/>
    <property type="gene ID" value="RchiOBHm_Chr4g0386551"/>
</dbReference>
<evidence type="ECO:0000256" key="2">
    <source>
        <dbReference type="ARBA" id="ARBA00022737"/>
    </source>
</evidence>
<evidence type="ECO:0000256" key="1">
    <source>
        <dbReference type="ARBA" id="ARBA00007626"/>
    </source>
</evidence>
<dbReference type="EMBL" id="PDCK01000042">
    <property type="protein sequence ID" value="PRQ35991.1"/>
    <property type="molecule type" value="Genomic_DNA"/>
</dbReference>
<feature type="repeat" description="PPR" evidence="3">
    <location>
        <begin position="84"/>
        <end position="118"/>
    </location>
</feature>
<evidence type="ECO:0000313" key="5">
    <source>
        <dbReference type="Proteomes" id="UP000238479"/>
    </source>
</evidence>
<proteinExistence type="inferred from homology"/>
<evidence type="ECO:0000313" key="4">
    <source>
        <dbReference type="EMBL" id="PRQ35991.1"/>
    </source>
</evidence>
<dbReference type="Gene3D" id="1.25.40.10">
    <property type="entry name" value="Tetratricopeptide repeat domain"/>
    <property type="match status" value="1"/>
</dbReference>
<name>A0A2P6QP68_ROSCH</name>
<comment type="caution">
    <text evidence="4">The sequence shown here is derived from an EMBL/GenBank/DDBJ whole genome shotgun (WGS) entry which is preliminary data.</text>
</comment>
<gene>
    <name evidence="4" type="ORF">RchiOBHm_Chr4g0386551</name>
</gene>
<protein>
    <submittedName>
        <fullName evidence="4">Putative pentatricopeptide</fullName>
    </submittedName>
</protein>
<dbReference type="InterPro" id="IPR002885">
    <property type="entry name" value="PPR_rpt"/>
</dbReference>
<dbReference type="Pfam" id="PF13041">
    <property type="entry name" value="PPR_2"/>
    <property type="match status" value="1"/>
</dbReference>
<reference evidence="4 5" key="1">
    <citation type="journal article" date="2018" name="Nat. Genet.">
        <title>The Rosa genome provides new insights in the design of modern roses.</title>
        <authorList>
            <person name="Bendahmane M."/>
        </authorList>
    </citation>
    <scope>NUCLEOTIDE SEQUENCE [LARGE SCALE GENOMIC DNA]</scope>
    <source>
        <strain evidence="5">cv. Old Blush</strain>
    </source>
</reference>
<evidence type="ECO:0000256" key="3">
    <source>
        <dbReference type="PROSITE-ProRule" id="PRU00708"/>
    </source>
</evidence>
<dbReference type="AlphaFoldDB" id="A0A2P6QP68"/>
<comment type="similarity">
    <text evidence="1">Belongs to the PPR family. P subfamily.</text>
</comment>